<dbReference type="Pfam" id="PF06870">
    <property type="entry name" value="RNA_pol_I_A49"/>
    <property type="match status" value="1"/>
</dbReference>
<comment type="caution">
    <text evidence="6">The sequence shown here is derived from an EMBL/GenBank/DDBJ whole genome shotgun (WGS) entry which is preliminary data.</text>
</comment>
<dbReference type="PANTHER" id="PTHR14440">
    <property type="entry name" value="DNA-DIRECTED RNA POLYMERASE I SUBUNIT RPA49"/>
    <property type="match status" value="1"/>
</dbReference>
<evidence type="ECO:0000313" key="7">
    <source>
        <dbReference type="Proteomes" id="UP000499080"/>
    </source>
</evidence>
<keyword evidence="3 6" id="KW-0240">DNA-directed RNA polymerase</keyword>
<accession>A0A4Y2KJD3</accession>
<evidence type="ECO:0000256" key="3">
    <source>
        <dbReference type="ARBA" id="ARBA00022478"/>
    </source>
</evidence>
<gene>
    <name evidence="6" type="primary">polr1e</name>
    <name evidence="6" type="ORF">AVEN_168588_1</name>
</gene>
<evidence type="ECO:0000256" key="2">
    <source>
        <dbReference type="ARBA" id="ARBA00009430"/>
    </source>
</evidence>
<name>A0A4Y2KJD3_ARAVE</name>
<protein>
    <submittedName>
        <fullName evidence="6">DNA-directed RNA polymerase I subunit RPA49</fullName>
    </submittedName>
</protein>
<evidence type="ECO:0000256" key="5">
    <source>
        <dbReference type="ARBA" id="ARBA00023242"/>
    </source>
</evidence>
<keyword evidence="5" id="KW-0539">Nucleus</keyword>
<proteinExistence type="inferred from homology"/>
<dbReference type="GO" id="GO:0006351">
    <property type="term" value="P:DNA-templated transcription"/>
    <property type="evidence" value="ECO:0007669"/>
    <property type="project" value="InterPro"/>
</dbReference>
<evidence type="ECO:0000256" key="4">
    <source>
        <dbReference type="ARBA" id="ARBA00023163"/>
    </source>
</evidence>
<keyword evidence="4" id="KW-0804">Transcription</keyword>
<dbReference type="OrthoDB" id="277398at2759"/>
<dbReference type="GO" id="GO:0000428">
    <property type="term" value="C:DNA-directed RNA polymerase complex"/>
    <property type="evidence" value="ECO:0007669"/>
    <property type="project" value="UniProtKB-KW"/>
</dbReference>
<reference evidence="6 7" key="1">
    <citation type="journal article" date="2019" name="Sci. Rep.">
        <title>Orb-weaving spider Araneus ventricosus genome elucidates the spidroin gene catalogue.</title>
        <authorList>
            <person name="Kono N."/>
            <person name="Nakamura H."/>
            <person name="Ohtoshi R."/>
            <person name="Moran D.A.P."/>
            <person name="Shinohara A."/>
            <person name="Yoshida Y."/>
            <person name="Fujiwara M."/>
            <person name="Mori M."/>
            <person name="Tomita M."/>
            <person name="Arakawa K."/>
        </authorList>
    </citation>
    <scope>NUCLEOTIDE SEQUENCE [LARGE SCALE GENOMIC DNA]</scope>
</reference>
<keyword evidence="7" id="KW-1185">Reference proteome</keyword>
<comment type="similarity">
    <text evidence="2">Belongs to the eukaryotic RPA49/POLR1E RNA polymerase subunit family.</text>
</comment>
<dbReference type="EMBL" id="BGPR01004626">
    <property type="protein sequence ID" value="GBN01533.1"/>
    <property type="molecule type" value="Genomic_DNA"/>
</dbReference>
<comment type="subcellular location">
    <subcellularLocation>
        <location evidence="1">Nucleus</location>
        <location evidence="1">Nucleolus</location>
    </subcellularLocation>
</comment>
<dbReference type="GO" id="GO:0005730">
    <property type="term" value="C:nucleolus"/>
    <property type="evidence" value="ECO:0007669"/>
    <property type="project" value="UniProtKB-SubCell"/>
</dbReference>
<dbReference type="GO" id="GO:0003677">
    <property type="term" value="F:DNA binding"/>
    <property type="evidence" value="ECO:0007669"/>
    <property type="project" value="InterPro"/>
</dbReference>
<organism evidence="6 7">
    <name type="scientific">Araneus ventricosus</name>
    <name type="common">Orbweaver spider</name>
    <name type="synonym">Epeira ventricosa</name>
    <dbReference type="NCBI Taxonomy" id="182803"/>
    <lineage>
        <taxon>Eukaryota</taxon>
        <taxon>Metazoa</taxon>
        <taxon>Ecdysozoa</taxon>
        <taxon>Arthropoda</taxon>
        <taxon>Chelicerata</taxon>
        <taxon>Arachnida</taxon>
        <taxon>Araneae</taxon>
        <taxon>Araneomorphae</taxon>
        <taxon>Entelegynae</taxon>
        <taxon>Araneoidea</taxon>
        <taxon>Araneidae</taxon>
        <taxon>Araneus</taxon>
    </lineage>
</organism>
<dbReference type="Proteomes" id="UP000499080">
    <property type="component" value="Unassembled WGS sequence"/>
</dbReference>
<dbReference type="InterPro" id="IPR009668">
    <property type="entry name" value="RNA_pol-assoc_fac_A49-like"/>
</dbReference>
<dbReference type="AlphaFoldDB" id="A0A4Y2KJD3"/>
<evidence type="ECO:0000313" key="6">
    <source>
        <dbReference type="EMBL" id="GBN01533.1"/>
    </source>
</evidence>
<sequence length="400" mass="45894">MPHKLEQNDEDDVCKLKICSKREKRVPLFITDFSHGQVKINTPSELKFQCFKKDTDKHKVECEVNRSLVATSGRLNYIGICNVSSLRYFVGVRDKISGKMKLYDCVIFRMKPKLQMVSRNMQPISKTYKEKLDTLTESFGSKARKRALSLKQKSTIDASLVKEISVNNSVLQPSLNKCTNDDSPLSIDYLPPLNRIASSVNDVFNIRHIISLEEDTSLNMEAQALLTAPLDEFTKKRFSFCKYVSVRFENVSAVKAKYLLYFNYLIIFQQLKYTDMRKKDPTSSIPDPYKKNMLEKFTVISRTNSGKTTRSCSSQVKDKLVSYIFVLALFIDEYVVNLEEIAEEMSNIKVPKLTTVAEALGCYITKKKIVEQIIKYAELKIPLNVAIPKYARRSSLNKKL</sequence>
<evidence type="ECO:0000256" key="1">
    <source>
        <dbReference type="ARBA" id="ARBA00004604"/>
    </source>
</evidence>